<dbReference type="RefSeq" id="WP_125371329.1">
    <property type="nucleotide sequence ID" value="NZ_RJPO01000005.1"/>
</dbReference>
<proteinExistence type="predicted"/>
<organism evidence="1 2">
    <name type="scientific">Streptococcus cristatus</name>
    <dbReference type="NCBI Taxonomy" id="45634"/>
    <lineage>
        <taxon>Bacteria</taxon>
        <taxon>Bacillati</taxon>
        <taxon>Bacillota</taxon>
        <taxon>Bacilli</taxon>
        <taxon>Lactobacillales</taxon>
        <taxon>Streptococcaceae</taxon>
        <taxon>Streptococcus</taxon>
    </lineage>
</organism>
<evidence type="ECO:0008006" key="3">
    <source>
        <dbReference type="Google" id="ProtNLM"/>
    </source>
</evidence>
<sequence>MALEANVTTAKPKVGGAVHSAPLGAKLPVDATSKLDVAFKSLGFISEDGVTNNNSPESEDIKAWGGTIVNSSQTEKKDTFVYTLIEGLNIDVLKEVYGAENVSGDLATGITIKANSKELENHCLAIEMILKNGALKRIVIPSGKVTEIGEITYKDGEVVGYQTTITAFPDDTGNTHYKYIKGA</sequence>
<dbReference type="Proteomes" id="UP000277890">
    <property type="component" value="Unassembled WGS sequence"/>
</dbReference>
<dbReference type="InterPro" id="IPR058154">
    <property type="entry name" value="Bxb1_TTP-like"/>
</dbReference>
<evidence type="ECO:0000313" key="2">
    <source>
        <dbReference type="Proteomes" id="UP000277890"/>
    </source>
</evidence>
<dbReference type="Pfam" id="PF25681">
    <property type="entry name" value="Phage_TTP_17"/>
    <property type="match status" value="1"/>
</dbReference>
<evidence type="ECO:0000313" key="1">
    <source>
        <dbReference type="EMBL" id="RSJ86101.1"/>
    </source>
</evidence>
<name>A0A3R9SUE7_STRCR</name>
<dbReference type="AlphaFoldDB" id="A0A3R9SUE7"/>
<protein>
    <recommendedName>
        <fullName evidence="3">Phage tail protein</fullName>
    </recommendedName>
</protein>
<comment type="caution">
    <text evidence="1">The sequence shown here is derived from an EMBL/GenBank/DDBJ whole genome shotgun (WGS) entry which is preliminary data.</text>
</comment>
<accession>A0A3R9SUE7</accession>
<dbReference type="EMBL" id="RJPQ01000005">
    <property type="protein sequence ID" value="RSJ86101.1"/>
    <property type="molecule type" value="Genomic_DNA"/>
</dbReference>
<reference evidence="1 2" key="1">
    <citation type="submission" date="2018-11" db="EMBL/GenBank/DDBJ databases">
        <title>Species Designations Belie Phenotypic and Genotypic Heterogeneity in Oral Streptococci.</title>
        <authorList>
            <person name="Velsko I."/>
        </authorList>
    </citation>
    <scope>NUCLEOTIDE SEQUENCE [LARGE SCALE GENOMIC DNA]</scope>
    <source>
        <strain evidence="1 2">A54</strain>
    </source>
</reference>
<gene>
    <name evidence="1" type="ORF">D8794_05145</name>
</gene>